<sequence length="35" mass="4042">MNCELQLLSQKLRICRFHIVSRCITISGFEIAGFN</sequence>
<dbReference type="EMBL" id="GBXM01108061">
    <property type="protein sequence ID" value="JAH00516.1"/>
    <property type="molecule type" value="Transcribed_RNA"/>
</dbReference>
<name>A0A0E9P7A0_ANGAN</name>
<organism evidence="1">
    <name type="scientific">Anguilla anguilla</name>
    <name type="common">European freshwater eel</name>
    <name type="synonym">Muraena anguilla</name>
    <dbReference type="NCBI Taxonomy" id="7936"/>
    <lineage>
        <taxon>Eukaryota</taxon>
        <taxon>Metazoa</taxon>
        <taxon>Chordata</taxon>
        <taxon>Craniata</taxon>
        <taxon>Vertebrata</taxon>
        <taxon>Euteleostomi</taxon>
        <taxon>Actinopterygii</taxon>
        <taxon>Neopterygii</taxon>
        <taxon>Teleostei</taxon>
        <taxon>Anguilliformes</taxon>
        <taxon>Anguillidae</taxon>
        <taxon>Anguilla</taxon>
    </lineage>
</organism>
<reference evidence="1" key="1">
    <citation type="submission" date="2014-11" db="EMBL/GenBank/DDBJ databases">
        <authorList>
            <person name="Amaro Gonzalez C."/>
        </authorList>
    </citation>
    <scope>NUCLEOTIDE SEQUENCE</scope>
</reference>
<proteinExistence type="predicted"/>
<protein>
    <submittedName>
        <fullName evidence="1">Uncharacterized protein</fullName>
    </submittedName>
</protein>
<dbReference type="AlphaFoldDB" id="A0A0E9P7A0"/>
<reference evidence="1" key="2">
    <citation type="journal article" date="2015" name="Fish Shellfish Immunol.">
        <title>Early steps in the European eel (Anguilla anguilla)-Vibrio vulnificus interaction in the gills: Role of the RtxA13 toxin.</title>
        <authorList>
            <person name="Callol A."/>
            <person name="Pajuelo D."/>
            <person name="Ebbesson L."/>
            <person name="Teles M."/>
            <person name="MacKenzie S."/>
            <person name="Amaro C."/>
        </authorList>
    </citation>
    <scope>NUCLEOTIDE SEQUENCE</scope>
</reference>
<accession>A0A0E9P7A0</accession>
<evidence type="ECO:0000313" key="1">
    <source>
        <dbReference type="EMBL" id="JAH00516.1"/>
    </source>
</evidence>